<reference evidence="2 3" key="1">
    <citation type="submission" date="2021-08" db="EMBL/GenBank/DDBJ databases">
        <authorList>
            <person name="Peeters C."/>
        </authorList>
    </citation>
    <scope>NUCLEOTIDE SEQUENCE [LARGE SCALE GENOMIC DNA]</scope>
    <source>
        <strain evidence="2 3">LMG 21510</strain>
    </source>
</reference>
<sequence length="256" mass="27069">MTSPHIVLIHGAWQGSWAFAAWQPLLEAAGWRVHAVDLPGNGHGPALSGQANLQGYTDHVVRLLETLDGPAVVLGHSGGGVTASQVAEAAPERVRALIYLAGMMLPSGLRFADLIAQCRAADPDFAYAGVEPHLQWDGLRAASRVPVDAALDLFLHDCEPGAASAAAARLCAQPESGRSMANRLSAARFGSVPRIYVECLRDRSVTLVLQRRMQALVPGARRVSLDCGHVPQLACPRTLTDALLPALDALASTSRV</sequence>
<evidence type="ECO:0000313" key="2">
    <source>
        <dbReference type="EMBL" id="CAG9166646.1"/>
    </source>
</evidence>
<proteinExistence type="predicted"/>
<dbReference type="RefSeq" id="WP_224039363.1">
    <property type="nucleotide sequence ID" value="NZ_CAJZAH010000001.1"/>
</dbReference>
<gene>
    <name evidence="2" type="primary">pytH_1</name>
    <name evidence="2" type="ORF">LMG21510_00474</name>
</gene>
<dbReference type="PANTHER" id="PTHR37017">
    <property type="entry name" value="AB HYDROLASE-1 DOMAIN-CONTAINING PROTEIN-RELATED"/>
    <property type="match status" value="1"/>
</dbReference>
<dbReference type="Proteomes" id="UP000721236">
    <property type="component" value="Unassembled WGS sequence"/>
</dbReference>
<evidence type="ECO:0000313" key="3">
    <source>
        <dbReference type="Proteomes" id="UP000721236"/>
    </source>
</evidence>
<dbReference type="PRINTS" id="PR00111">
    <property type="entry name" value="ABHYDROLASE"/>
</dbReference>
<name>A0ABM8WH16_9BURK</name>
<dbReference type="InterPro" id="IPR000073">
    <property type="entry name" value="AB_hydrolase_1"/>
</dbReference>
<keyword evidence="2" id="KW-0378">Hydrolase</keyword>
<comment type="caution">
    <text evidence="2">The sequence shown here is derived from an EMBL/GenBank/DDBJ whole genome shotgun (WGS) entry which is preliminary data.</text>
</comment>
<dbReference type="PANTHER" id="PTHR37017:SF11">
    <property type="entry name" value="ESTERASE_LIPASE_THIOESTERASE DOMAIN-CONTAINING PROTEIN"/>
    <property type="match status" value="1"/>
</dbReference>
<keyword evidence="3" id="KW-1185">Reference proteome</keyword>
<evidence type="ECO:0000259" key="1">
    <source>
        <dbReference type="Pfam" id="PF12697"/>
    </source>
</evidence>
<dbReference type="InterPro" id="IPR029058">
    <property type="entry name" value="AB_hydrolase_fold"/>
</dbReference>
<accession>A0ABM8WH16</accession>
<feature type="domain" description="AB hydrolase-1" evidence="1">
    <location>
        <begin position="6"/>
        <end position="239"/>
    </location>
</feature>
<dbReference type="InterPro" id="IPR052897">
    <property type="entry name" value="Sec-Metab_Biosynth_Hydrolase"/>
</dbReference>
<dbReference type="SUPFAM" id="SSF53474">
    <property type="entry name" value="alpha/beta-Hydrolases"/>
    <property type="match status" value="1"/>
</dbReference>
<protein>
    <submittedName>
        <fullName evidence="2">Pyrethroid hydrolase</fullName>
        <ecNumber evidence="2">3.1.1.88</ecNumber>
    </submittedName>
</protein>
<dbReference type="EMBL" id="CAJZAH010000001">
    <property type="protein sequence ID" value="CAG9166646.1"/>
    <property type="molecule type" value="Genomic_DNA"/>
</dbReference>
<dbReference type="Pfam" id="PF12697">
    <property type="entry name" value="Abhydrolase_6"/>
    <property type="match status" value="1"/>
</dbReference>
<dbReference type="GO" id="GO:0102209">
    <property type="term" value="F:trans-permethrin hydrolase activity"/>
    <property type="evidence" value="ECO:0007669"/>
    <property type="project" value="UniProtKB-EC"/>
</dbReference>
<dbReference type="Gene3D" id="3.40.50.1820">
    <property type="entry name" value="alpha/beta hydrolase"/>
    <property type="match status" value="1"/>
</dbReference>
<organism evidence="2 3">
    <name type="scientific">Cupriavidus respiraculi</name>
    <dbReference type="NCBI Taxonomy" id="195930"/>
    <lineage>
        <taxon>Bacteria</taxon>
        <taxon>Pseudomonadati</taxon>
        <taxon>Pseudomonadota</taxon>
        <taxon>Betaproteobacteria</taxon>
        <taxon>Burkholderiales</taxon>
        <taxon>Burkholderiaceae</taxon>
        <taxon>Cupriavidus</taxon>
    </lineage>
</organism>
<dbReference type="EC" id="3.1.1.88" evidence="2"/>